<evidence type="ECO:0000256" key="1">
    <source>
        <dbReference type="SAM" id="Phobius"/>
    </source>
</evidence>
<feature type="transmembrane region" description="Helical" evidence="1">
    <location>
        <begin position="67"/>
        <end position="90"/>
    </location>
</feature>
<sequence length="202" mass="24311">MFYILIGYFIALVFFLIDETLTSSLIILFQILVICSAIYTYYYGVFAFITACSLTNMYYFVANMNKYNITMTSLFIIFFIYASYYSYILYDQLKEQYNEQHSIAYKAYYQYIQRKVLHGNEYINADLERMKLLGLFNPREEIERKQKEEAEERERLRLANMTEEEKQAIIDKENERVLEIERRNAPAPRPIRENLIEYSSDE</sequence>
<proteinExistence type="predicted"/>
<keyword evidence="1" id="KW-1133">Transmembrane helix</keyword>
<accession>A0A078AJN5</accession>
<reference evidence="2 3" key="1">
    <citation type="submission" date="2014-06" db="EMBL/GenBank/DDBJ databases">
        <authorList>
            <person name="Swart Estienne"/>
        </authorList>
    </citation>
    <scope>NUCLEOTIDE SEQUENCE [LARGE SCALE GENOMIC DNA]</scope>
    <source>
        <strain evidence="2 3">130c</strain>
    </source>
</reference>
<evidence type="ECO:0000313" key="2">
    <source>
        <dbReference type="EMBL" id="CDW82590.1"/>
    </source>
</evidence>
<dbReference type="EMBL" id="CCKQ01011051">
    <property type="protein sequence ID" value="CDW82590.1"/>
    <property type="molecule type" value="Genomic_DNA"/>
</dbReference>
<keyword evidence="3" id="KW-1185">Reference proteome</keyword>
<dbReference type="AlphaFoldDB" id="A0A078AJN5"/>
<evidence type="ECO:0000313" key="3">
    <source>
        <dbReference type="Proteomes" id="UP000039865"/>
    </source>
</evidence>
<dbReference type="InParanoid" id="A0A078AJN5"/>
<protein>
    <submittedName>
        <fullName evidence="2">Uncharacterized protein</fullName>
    </submittedName>
</protein>
<keyword evidence="1" id="KW-0812">Transmembrane</keyword>
<gene>
    <name evidence="2" type="primary">Contig2908.g3112</name>
    <name evidence="2" type="ORF">STYLEM_11623</name>
</gene>
<dbReference type="Proteomes" id="UP000039865">
    <property type="component" value="Unassembled WGS sequence"/>
</dbReference>
<keyword evidence="1" id="KW-0472">Membrane</keyword>
<feature type="transmembrane region" description="Helical" evidence="1">
    <location>
        <begin position="6"/>
        <end position="29"/>
    </location>
</feature>
<name>A0A078AJN5_STYLE</name>
<organism evidence="2 3">
    <name type="scientific">Stylonychia lemnae</name>
    <name type="common">Ciliate</name>
    <dbReference type="NCBI Taxonomy" id="5949"/>
    <lineage>
        <taxon>Eukaryota</taxon>
        <taxon>Sar</taxon>
        <taxon>Alveolata</taxon>
        <taxon>Ciliophora</taxon>
        <taxon>Intramacronucleata</taxon>
        <taxon>Spirotrichea</taxon>
        <taxon>Stichotrichia</taxon>
        <taxon>Sporadotrichida</taxon>
        <taxon>Oxytrichidae</taxon>
        <taxon>Stylonychinae</taxon>
        <taxon>Stylonychia</taxon>
    </lineage>
</organism>
<feature type="transmembrane region" description="Helical" evidence="1">
    <location>
        <begin position="41"/>
        <end position="61"/>
    </location>
</feature>